<protein>
    <submittedName>
        <fullName evidence="1">Uncharacterized protein</fullName>
    </submittedName>
</protein>
<keyword evidence="2" id="KW-1185">Reference proteome</keyword>
<dbReference type="EMBL" id="GL378405">
    <property type="protein sequence ID" value="EFJ40903.1"/>
    <property type="molecule type" value="Genomic_DNA"/>
</dbReference>
<sequence>HAAFNKVQLRASQLPAVRTHFIKRRWPLHQNNFNITQDYVDLKSNAVLLHAACSGASCLTTGRVTELQEYGPPAGPNALQYYRIINPSKSCKQIFKILLHHGNRLLLVIG</sequence>
<dbReference type="Proteomes" id="UP000001058">
    <property type="component" value="Unassembled WGS sequence"/>
</dbReference>
<accession>D8UHB7</accession>
<feature type="non-terminal residue" evidence="1">
    <location>
        <position position="1"/>
    </location>
</feature>
<dbReference type="RefSeq" id="XP_002958063.1">
    <property type="nucleotide sequence ID" value="XM_002958017.1"/>
</dbReference>
<gene>
    <name evidence="1" type="ORF">VOLCADRAFT_107940</name>
</gene>
<dbReference type="AlphaFoldDB" id="D8UHB7"/>
<dbReference type="InParanoid" id="D8UHB7"/>
<proteinExistence type="predicted"/>
<evidence type="ECO:0000313" key="2">
    <source>
        <dbReference type="Proteomes" id="UP000001058"/>
    </source>
</evidence>
<reference evidence="1 2" key="1">
    <citation type="journal article" date="2010" name="Science">
        <title>Genomic analysis of organismal complexity in the multicellular green alga Volvox carteri.</title>
        <authorList>
            <person name="Prochnik S.E."/>
            <person name="Umen J."/>
            <person name="Nedelcu A.M."/>
            <person name="Hallmann A."/>
            <person name="Miller S.M."/>
            <person name="Nishii I."/>
            <person name="Ferris P."/>
            <person name="Kuo A."/>
            <person name="Mitros T."/>
            <person name="Fritz-Laylin L.K."/>
            <person name="Hellsten U."/>
            <person name="Chapman J."/>
            <person name="Simakov O."/>
            <person name="Rensing S.A."/>
            <person name="Terry A."/>
            <person name="Pangilinan J."/>
            <person name="Kapitonov V."/>
            <person name="Jurka J."/>
            <person name="Salamov A."/>
            <person name="Shapiro H."/>
            <person name="Schmutz J."/>
            <person name="Grimwood J."/>
            <person name="Lindquist E."/>
            <person name="Lucas S."/>
            <person name="Grigoriev I.V."/>
            <person name="Schmitt R."/>
            <person name="Kirk D."/>
            <person name="Rokhsar D.S."/>
        </authorList>
    </citation>
    <scope>NUCLEOTIDE SEQUENCE [LARGE SCALE GENOMIC DNA]</scope>
    <source>
        <strain evidence="2">f. Nagariensis / Eve</strain>
    </source>
</reference>
<organism evidence="2">
    <name type="scientific">Volvox carteri f. nagariensis</name>
    <dbReference type="NCBI Taxonomy" id="3068"/>
    <lineage>
        <taxon>Eukaryota</taxon>
        <taxon>Viridiplantae</taxon>
        <taxon>Chlorophyta</taxon>
        <taxon>core chlorophytes</taxon>
        <taxon>Chlorophyceae</taxon>
        <taxon>CS clade</taxon>
        <taxon>Chlamydomonadales</taxon>
        <taxon>Volvocaceae</taxon>
        <taxon>Volvox</taxon>
    </lineage>
</organism>
<evidence type="ECO:0000313" key="1">
    <source>
        <dbReference type="EMBL" id="EFJ40903.1"/>
    </source>
</evidence>
<dbReference type="KEGG" id="vcn:VOLCADRAFT_107940"/>
<name>D8UHB7_VOLCA</name>
<dbReference type="GeneID" id="9623160"/>